<name>A0AAW1THJ0_9CUCU</name>
<dbReference type="EMBL" id="JARQZJ010000001">
    <property type="protein sequence ID" value="KAK9869726.1"/>
    <property type="molecule type" value="Genomic_DNA"/>
</dbReference>
<protein>
    <recommendedName>
        <fullName evidence="4">Paramyosin</fullName>
    </recommendedName>
</protein>
<feature type="region of interest" description="Disordered" evidence="1">
    <location>
        <begin position="593"/>
        <end position="621"/>
    </location>
</feature>
<gene>
    <name evidence="2" type="ORF">WA026_003463</name>
</gene>
<dbReference type="Proteomes" id="UP001431783">
    <property type="component" value="Unassembled WGS sequence"/>
</dbReference>
<evidence type="ECO:0000313" key="3">
    <source>
        <dbReference type="Proteomes" id="UP001431783"/>
    </source>
</evidence>
<sequence>MFPFKAIVVGVFCVYISKIERATSSPAEFPGKRQRGGDSEQDGWTSVLSSIESRLENLDSLYTSQLTPTIKTRLEHFQNRISGMELKLLRIEALLTTKLDRMSDNISSRHFRDDMAQTDLFRKIETAYDGITHRLAYMDRKSENSFLKIQGKTEIISKKLEDMDDTYTLKYDLLESELSDYGTGIDDLRTIFNISEQKLFNSFEKHTQDHLLKLKEMQLLSKKNISQELADTVHKIQENTTKSFDYLRRKMNTQISMSNSTGKTMQKFSEDLGRTLNEYASKVADLGAQVLKSDNKISTHLRIIETVSNSTRVELQNGLRALMVQVGKVSNNEDSQYEVVDQKLLSDMSQKLETNFGKIIDTQNSFLESCHRVQMDESQMETQISHILNKLIDNFSDTTKEQHYLQKKMENLLIKHDVQFKKEMYQANTNILATFDHTKKNFKVMNEKLKKSEENLEALFSLMQNVVGGSPVNWKRGNVNEKGLREHIQKLEDALNFTKIEQLAMFDSYRATIETLLTMTESRNNEEKNMHLLMKNITGNILNVKEKLQNLSMDLNTNDTRDIIKSVENVYKLVKENNDNLVRVLKSYENGTIASENKPKGRSVKVEKPKDNRNITNNENAGNQSDIDELIRKVFFINTTTTTEKTEVSCLDFDIDVRFESGTRYEKCGNQSKKAESIVESAETGNPIDQMMIQVLMEKNTKQQKKLLIRRQHKIKLLKQIQ</sequence>
<comment type="caution">
    <text evidence="2">The sequence shown here is derived from an EMBL/GenBank/DDBJ whole genome shotgun (WGS) entry which is preliminary data.</text>
</comment>
<feature type="compositionally biased region" description="Basic and acidic residues" evidence="1">
    <location>
        <begin position="604"/>
        <end position="613"/>
    </location>
</feature>
<dbReference type="AlphaFoldDB" id="A0AAW1THJ0"/>
<organism evidence="2 3">
    <name type="scientific">Henosepilachna vigintioctopunctata</name>
    <dbReference type="NCBI Taxonomy" id="420089"/>
    <lineage>
        <taxon>Eukaryota</taxon>
        <taxon>Metazoa</taxon>
        <taxon>Ecdysozoa</taxon>
        <taxon>Arthropoda</taxon>
        <taxon>Hexapoda</taxon>
        <taxon>Insecta</taxon>
        <taxon>Pterygota</taxon>
        <taxon>Neoptera</taxon>
        <taxon>Endopterygota</taxon>
        <taxon>Coleoptera</taxon>
        <taxon>Polyphaga</taxon>
        <taxon>Cucujiformia</taxon>
        <taxon>Coccinelloidea</taxon>
        <taxon>Coccinellidae</taxon>
        <taxon>Epilachninae</taxon>
        <taxon>Epilachnini</taxon>
        <taxon>Henosepilachna</taxon>
    </lineage>
</organism>
<accession>A0AAW1THJ0</accession>
<proteinExistence type="predicted"/>
<keyword evidence="3" id="KW-1185">Reference proteome</keyword>
<evidence type="ECO:0000256" key="1">
    <source>
        <dbReference type="SAM" id="MobiDB-lite"/>
    </source>
</evidence>
<evidence type="ECO:0008006" key="4">
    <source>
        <dbReference type="Google" id="ProtNLM"/>
    </source>
</evidence>
<reference evidence="2 3" key="1">
    <citation type="submission" date="2023-03" db="EMBL/GenBank/DDBJ databases">
        <title>Genome insight into feeding habits of ladybird beetles.</title>
        <authorList>
            <person name="Li H.-S."/>
            <person name="Huang Y.-H."/>
            <person name="Pang H."/>
        </authorList>
    </citation>
    <scope>NUCLEOTIDE SEQUENCE [LARGE SCALE GENOMIC DNA]</scope>
    <source>
        <strain evidence="2">SYSU_2023b</strain>
        <tissue evidence="2">Whole body</tissue>
    </source>
</reference>
<evidence type="ECO:0000313" key="2">
    <source>
        <dbReference type="EMBL" id="KAK9869726.1"/>
    </source>
</evidence>